<dbReference type="SUPFAM" id="SSF56935">
    <property type="entry name" value="Porins"/>
    <property type="match status" value="1"/>
</dbReference>
<dbReference type="Pfam" id="PF07715">
    <property type="entry name" value="Plug"/>
    <property type="match status" value="1"/>
</dbReference>
<dbReference type="Pfam" id="PF13715">
    <property type="entry name" value="CarbopepD_reg_2"/>
    <property type="match status" value="1"/>
</dbReference>
<protein>
    <submittedName>
        <fullName evidence="8">Outer membrane cobalamin receptor protein</fullName>
    </submittedName>
</protein>
<keyword evidence="5" id="KW-0732">Signal</keyword>
<keyword evidence="2 4" id="KW-0472">Membrane</keyword>
<dbReference type="PANTHER" id="PTHR40980:SF5">
    <property type="entry name" value="TONB-DEPENDENT RECEPTOR"/>
    <property type="match status" value="1"/>
</dbReference>
<gene>
    <name evidence="8" type="ORF">ADICEAN_01231</name>
</gene>
<dbReference type="STRING" id="1279009.ADICEAN_01231"/>
<dbReference type="Proteomes" id="UP000011910">
    <property type="component" value="Unassembled WGS sequence"/>
</dbReference>
<dbReference type="Gene3D" id="2.60.40.1120">
    <property type="entry name" value="Carboxypeptidase-like, regulatory domain"/>
    <property type="match status" value="1"/>
</dbReference>
<evidence type="ECO:0000313" key="9">
    <source>
        <dbReference type="Proteomes" id="UP000011910"/>
    </source>
</evidence>
<name>M7NZ48_9BACT</name>
<comment type="similarity">
    <text evidence="4">Belongs to the TonB-dependent receptor family.</text>
</comment>
<comment type="caution">
    <text evidence="8">The sequence shown here is derived from an EMBL/GenBank/DDBJ whole genome shotgun (WGS) entry which is preliminary data.</text>
</comment>
<dbReference type="AlphaFoldDB" id="M7NZ48"/>
<reference evidence="8 9" key="1">
    <citation type="journal article" date="2013" name="Genome Announc.">
        <title>Draft Genome Sequence of Cesiribacter andamanensis Strain AMV16T, Isolated from a Soil Sample from a Mud Volcano in the Andaman Islands, India.</title>
        <authorList>
            <person name="Shivaji S."/>
            <person name="Ara S."/>
            <person name="Begum Z."/>
            <person name="Srinivas T.N."/>
            <person name="Singh A."/>
            <person name="Kumar Pinnaka A."/>
        </authorList>
    </citation>
    <scope>NUCLEOTIDE SEQUENCE [LARGE SCALE GENOMIC DNA]</scope>
    <source>
        <strain evidence="8 9">AMV16</strain>
    </source>
</reference>
<feature type="chain" id="PRO_5004082395" evidence="5">
    <location>
        <begin position="22"/>
        <end position="927"/>
    </location>
</feature>
<accession>M7NZ48</accession>
<evidence type="ECO:0000256" key="5">
    <source>
        <dbReference type="SAM" id="SignalP"/>
    </source>
</evidence>
<dbReference type="EMBL" id="AODQ01000021">
    <property type="protein sequence ID" value="EMR03634.1"/>
    <property type="molecule type" value="Genomic_DNA"/>
</dbReference>
<sequence length="927" mass="103283">MKHLLQLLVFITALAPFGALAQTGAISGEILDAASKEGVVGASVVIEGTTTGSPTDGFGRFTIKNLEPGTYTLLVTSIGYAPGKITGVVVKDGTVANINAALTEEVDELEGVVVTAARQTNTDLALLASMKGSMQLVSGVSAQMITKSQDRDAAQVIRRVPGITITDNRFINVRGLSSRYNTVLLNGTFAPSTELESRAFSFDVIPSSLLDQLMVYKSGGAENPGEFGGAVVKLATKNFVDENFLSLNVSGGIRSNTTFQEFRQAQGGSLDFLGVDDGSRALPQGLPADLNRLNITPAEVVGYTHQFNNNWGVNSQTASPDFGLRLDAGRRFHLGGVKVSALHSLGYSNSNQYNRFSRYRYENYAADRTSTTRFAYQDDRYANSVRLSALSNWAFAFSPAFKLNFRNFYTHTGLNETTERLGTNFFISREESNQSYRYAMRSILSSQLEGTYYFNEDRSSLSMLVGTNYSTRNEPDWKRSRSFRAIGSEDEFDIVIGASTTPQNAARFYMNFDELALSNGLDFDHRFSDSDKGVQLKAGYLLEYKERDFAARKLGYRIFNEERFDRSILEQPLEQIFAQGNLRTPDGLVMGENTNATDSYQASNLYGAAYGSATIPFAGNFKMVSGLRVEYNRQQLNSGRSQVDNPITSLLPSLNLTYNFTDKMLLRGAYYRTVNRPEFRELAPFSFYDFDFDADISGNEQLKTASIQNLDLRWELYPSASEVINVGVFYKHFTDAIEFVYITGTSNPYFYYENAQQAYSAGLELEIRKSLAPHTSLPVLQNMGILFNGSLIRSQVDVQSAYSFTYDRPLQGQSPYIINSGLFYEDDERGLQISAMYNVIGKRIFLVGDSEQPTVWEMPRHLLDLTFSKRFTNRLELKAGVSDLLNAALSLREDGNLDNKIDSQQLDKPILTTRNGSYFTLGFNYRF</sequence>
<dbReference type="GO" id="GO:0009279">
    <property type="term" value="C:cell outer membrane"/>
    <property type="evidence" value="ECO:0007669"/>
    <property type="project" value="UniProtKB-SubCell"/>
</dbReference>
<dbReference type="eggNOG" id="COG4771">
    <property type="taxonomic scope" value="Bacteria"/>
</dbReference>
<dbReference type="InterPro" id="IPR012910">
    <property type="entry name" value="Plug_dom"/>
</dbReference>
<keyword evidence="4" id="KW-0798">TonB box</keyword>
<dbReference type="Gene3D" id="2.170.130.10">
    <property type="entry name" value="TonB-dependent receptor, plug domain"/>
    <property type="match status" value="1"/>
</dbReference>
<dbReference type="OrthoDB" id="9768470at2"/>
<dbReference type="Gene3D" id="2.40.170.20">
    <property type="entry name" value="TonB-dependent receptor, beta-barrel domain"/>
    <property type="match status" value="1"/>
</dbReference>
<keyword evidence="8" id="KW-0675">Receptor</keyword>
<proteinExistence type="inferred from homology"/>
<dbReference type="PANTHER" id="PTHR40980">
    <property type="entry name" value="PLUG DOMAIN-CONTAINING PROTEIN"/>
    <property type="match status" value="1"/>
</dbReference>
<organism evidence="8 9">
    <name type="scientific">Cesiribacter andamanensis AMV16</name>
    <dbReference type="NCBI Taxonomy" id="1279009"/>
    <lineage>
        <taxon>Bacteria</taxon>
        <taxon>Pseudomonadati</taxon>
        <taxon>Bacteroidota</taxon>
        <taxon>Cytophagia</taxon>
        <taxon>Cytophagales</taxon>
        <taxon>Cesiribacteraceae</taxon>
        <taxon>Cesiribacter</taxon>
    </lineage>
</organism>
<evidence type="ECO:0000256" key="1">
    <source>
        <dbReference type="ARBA" id="ARBA00004442"/>
    </source>
</evidence>
<keyword evidence="9" id="KW-1185">Reference proteome</keyword>
<comment type="subcellular location">
    <subcellularLocation>
        <location evidence="1 4">Cell outer membrane</location>
    </subcellularLocation>
</comment>
<dbReference type="RefSeq" id="WP_009194631.1">
    <property type="nucleotide sequence ID" value="NZ_AODQ01000021.1"/>
</dbReference>
<dbReference type="InterPro" id="IPR008969">
    <property type="entry name" value="CarboxyPept-like_regulatory"/>
</dbReference>
<feature type="domain" description="TonB-dependent receptor plug" evidence="7">
    <location>
        <begin position="134"/>
        <end position="221"/>
    </location>
</feature>
<dbReference type="InterPro" id="IPR037066">
    <property type="entry name" value="Plug_dom_sf"/>
</dbReference>
<keyword evidence="3" id="KW-0998">Cell outer membrane</keyword>
<evidence type="ECO:0000256" key="3">
    <source>
        <dbReference type="ARBA" id="ARBA00023237"/>
    </source>
</evidence>
<evidence type="ECO:0000259" key="7">
    <source>
        <dbReference type="Pfam" id="PF07715"/>
    </source>
</evidence>
<dbReference type="PATRIC" id="fig|1279009.4.peg.1245"/>
<dbReference type="Pfam" id="PF00593">
    <property type="entry name" value="TonB_dep_Rec_b-barrel"/>
    <property type="match status" value="1"/>
</dbReference>
<evidence type="ECO:0000256" key="2">
    <source>
        <dbReference type="ARBA" id="ARBA00023136"/>
    </source>
</evidence>
<feature type="domain" description="TonB-dependent receptor-like beta-barrel" evidence="6">
    <location>
        <begin position="509"/>
        <end position="882"/>
    </location>
</feature>
<evidence type="ECO:0000256" key="4">
    <source>
        <dbReference type="RuleBase" id="RU003357"/>
    </source>
</evidence>
<feature type="signal peptide" evidence="5">
    <location>
        <begin position="1"/>
        <end position="21"/>
    </location>
</feature>
<evidence type="ECO:0000259" key="6">
    <source>
        <dbReference type="Pfam" id="PF00593"/>
    </source>
</evidence>
<dbReference type="InterPro" id="IPR000531">
    <property type="entry name" value="Beta-barrel_TonB"/>
</dbReference>
<dbReference type="SUPFAM" id="SSF49464">
    <property type="entry name" value="Carboxypeptidase regulatory domain-like"/>
    <property type="match status" value="1"/>
</dbReference>
<evidence type="ECO:0000313" key="8">
    <source>
        <dbReference type="EMBL" id="EMR03634.1"/>
    </source>
</evidence>
<dbReference type="InterPro" id="IPR036942">
    <property type="entry name" value="Beta-barrel_TonB_sf"/>
</dbReference>